<evidence type="ECO:0000256" key="1">
    <source>
        <dbReference type="SAM" id="MobiDB-lite"/>
    </source>
</evidence>
<protein>
    <recommendedName>
        <fullName evidence="6">Phage tail fibre repeat-containing protein</fullName>
    </recommendedName>
</protein>
<feature type="region of interest" description="Disordered" evidence="1">
    <location>
        <begin position="55"/>
        <end position="74"/>
    </location>
</feature>
<dbReference type="Pfam" id="PF21722">
    <property type="entry name" value="Gly_rich_2"/>
    <property type="match status" value="1"/>
</dbReference>
<dbReference type="Proteomes" id="UP001268036">
    <property type="component" value="Unassembled WGS sequence"/>
</dbReference>
<evidence type="ECO:0000313" key="5">
    <source>
        <dbReference type="Proteomes" id="UP001268036"/>
    </source>
</evidence>
<reference evidence="4" key="1">
    <citation type="submission" date="2023-08" db="EMBL/GenBank/DDBJ databases">
        <title>Functional and genomic diversity of the sorghum phyllosphere microbiome.</title>
        <authorList>
            <person name="Shade A."/>
        </authorList>
    </citation>
    <scope>NUCLEOTIDE SEQUENCE</scope>
    <source>
        <strain evidence="4">SORGH_AS_0201</strain>
    </source>
</reference>
<evidence type="ECO:0000259" key="2">
    <source>
        <dbReference type="Pfam" id="PF21446"/>
    </source>
</evidence>
<feature type="domain" description="Glycine-rich" evidence="3">
    <location>
        <begin position="419"/>
        <end position="610"/>
    </location>
</feature>
<proteinExistence type="predicted"/>
<dbReference type="EMBL" id="JAVJAF010000001">
    <property type="protein sequence ID" value="MDR6233548.1"/>
    <property type="molecule type" value="Genomic_DNA"/>
</dbReference>
<feature type="region of interest" description="Disordered" evidence="1">
    <location>
        <begin position="545"/>
        <end position="581"/>
    </location>
</feature>
<accession>A0AAJ2EVA4</accession>
<dbReference type="AlphaFoldDB" id="A0AAJ2EVA4"/>
<evidence type="ECO:0000313" key="4">
    <source>
        <dbReference type="EMBL" id="MDR6233548.1"/>
    </source>
</evidence>
<evidence type="ECO:0000259" key="3">
    <source>
        <dbReference type="Pfam" id="PF21722"/>
    </source>
</evidence>
<dbReference type="InterPro" id="IPR048390">
    <property type="entry name" value="Gp34_trimer"/>
</dbReference>
<feature type="compositionally biased region" description="Low complexity" evidence="1">
    <location>
        <begin position="59"/>
        <end position="73"/>
    </location>
</feature>
<dbReference type="Pfam" id="PF21446">
    <property type="entry name" value="Gp34_trimer"/>
    <property type="match status" value="1"/>
</dbReference>
<evidence type="ECO:0008006" key="6">
    <source>
        <dbReference type="Google" id="ProtNLM"/>
    </source>
</evidence>
<comment type="caution">
    <text evidence="4">The sequence shown here is derived from an EMBL/GenBank/DDBJ whole genome shotgun (WGS) entry which is preliminary data.</text>
</comment>
<organism evidence="4 5">
    <name type="scientific">Pseudomonas oryzihabitans</name>
    <dbReference type="NCBI Taxonomy" id="47885"/>
    <lineage>
        <taxon>Bacteria</taxon>
        <taxon>Pseudomonadati</taxon>
        <taxon>Pseudomonadota</taxon>
        <taxon>Gammaproteobacteria</taxon>
        <taxon>Pseudomonadales</taxon>
        <taxon>Pseudomonadaceae</taxon>
        <taxon>Pseudomonas</taxon>
    </lineage>
</organism>
<feature type="domain" description="Long-tail fiber proximal subunit trimerization" evidence="2">
    <location>
        <begin position="308"/>
        <end position="367"/>
    </location>
</feature>
<sequence length="619" mass="61807">MANLTEQNQYDDGIYQIEKSDPVVGGADGISNRQANQLANRTRWLKARLDGLLDSPALTGKPTAPRPTPGTTTDQVQTAAGVLAQLAAFGVGAESVNGVNLDLNQAGLGTAVRYEGTQSKAVAQNYPRVTGSESALVAFDVITHGSSIRTVQLATEVFGSSGSRARSFMRVRHDSTWFDWRELAMTDTLAKVATGGRFADLPSEVQHWLAGKSAANGWKSTYLQNLEPTGNLALEMANAGGWIVGSIQGVQDGNGGWSQRLFYTPPGDTAKDRRVEWLSVYTDGVVKLGGATLPAGRTGQILTSEGEQAVNGTKRFNGEVQTANANCWRHVSSDYGSFWRNDGTALYLLLTAKGDAYGTWNDLRPFAVNLATGRVAMSAGLETLTPTTNDSSNNAANTAWVQTEMARKKAMYRFQNSGTWICPAGVTKVWISGCGGGGGGGGAAGYDGNNVSGTGAGAGGGAGASVVRAPIDVVPGTSYAITIGGGGSGGLTGAVASTGGQGTAGGSTAFGNLLTLAGGASGAPGNVSYGAGGIATGIGATSGGDGQTVNKGGNGGSGGSGPFGTGGGGGRAGNANGQPGGNAAGFGTGGGGGGGGYAGTSGTGGAGGAGMPGLLIIEH</sequence>
<dbReference type="InterPro" id="IPR049304">
    <property type="entry name" value="Gly_rich_dom"/>
</dbReference>
<dbReference type="RefSeq" id="WP_309756568.1">
    <property type="nucleotide sequence ID" value="NZ_JAVJAF010000001.1"/>
</dbReference>
<name>A0AAJ2EVA4_9PSED</name>
<gene>
    <name evidence="4" type="ORF">QE440_001289</name>
</gene>